<name>A0A8H9GQX1_9DEIO</name>
<dbReference type="AlphaFoldDB" id="A0A8H9GQX1"/>
<gene>
    <name evidence="2" type="ORF">GCM10008956_21220</name>
</gene>
<dbReference type="EMBL" id="BMQG01000006">
    <property type="protein sequence ID" value="GGM44702.1"/>
    <property type="molecule type" value="Genomic_DNA"/>
</dbReference>
<feature type="compositionally biased region" description="Basic and acidic residues" evidence="1">
    <location>
        <begin position="39"/>
        <end position="49"/>
    </location>
</feature>
<organism evidence="2 3">
    <name type="scientific">Deinococcus arenae</name>
    <dbReference type="NCBI Taxonomy" id="1452751"/>
    <lineage>
        <taxon>Bacteria</taxon>
        <taxon>Thermotogati</taxon>
        <taxon>Deinococcota</taxon>
        <taxon>Deinococci</taxon>
        <taxon>Deinococcales</taxon>
        <taxon>Deinococcaceae</taxon>
        <taxon>Deinococcus</taxon>
    </lineage>
</organism>
<dbReference type="Proteomes" id="UP000600547">
    <property type="component" value="Unassembled WGS sequence"/>
</dbReference>
<reference evidence="3" key="1">
    <citation type="journal article" date="2019" name="Int. J. Syst. Evol. Microbiol.">
        <title>The Global Catalogue of Microorganisms (GCM) 10K type strain sequencing project: providing services to taxonomists for standard genome sequencing and annotation.</title>
        <authorList>
            <consortium name="The Broad Institute Genomics Platform"/>
            <consortium name="The Broad Institute Genome Sequencing Center for Infectious Disease"/>
            <person name="Wu L."/>
            <person name="Ma J."/>
        </authorList>
    </citation>
    <scope>NUCLEOTIDE SEQUENCE [LARGE SCALE GENOMIC DNA]</scope>
    <source>
        <strain evidence="3">JCM 31047</strain>
    </source>
</reference>
<evidence type="ECO:0000313" key="3">
    <source>
        <dbReference type="Proteomes" id="UP000600547"/>
    </source>
</evidence>
<accession>A0A8H9GQX1</accession>
<protein>
    <submittedName>
        <fullName evidence="2">Uncharacterized protein</fullName>
    </submittedName>
</protein>
<comment type="caution">
    <text evidence="2">The sequence shown here is derived from an EMBL/GenBank/DDBJ whole genome shotgun (WGS) entry which is preliminary data.</text>
</comment>
<evidence type="ECO:0000313" key="2">
    <source>
        <dbReference type="EMBL" id="GGM44702.1"/>
    </source>
</evidence>
<keyword evidence="3" id="KW-1185">Reference proteome</keyword>
<proteinExistence type="predicted"/>
<feature type="region of interest" description="Disordered" evidence="1">
    <location>
        <begin position="12"/>
        <end position="52"/>
    </location>
</feature>
<sequence length="107" mass="11244">MRGCCVPKITSRARGSVGGSWSLTPASLAGAGHPKAAQTRKDPRQERRATVPGVDQVCADRKVSPAFRPGAALPYTQAVTPFRSAFLPPATVVLSLPPLTAPLPRFP</sequence>
<evidence type="ECO:0000256" key="1">
    <source>
        <dbReference type="SAM" id="MobiDB-lite"/>
    </source>
</evidence>